<proteinExistence type="inferred from homology"/>
<dbReference type="Proteomes" id="UP000198287">
    <property type="component" value="Unassembled WGS sequence"/>
</dbReference>
<organism evidence="8 9">
    <name type="scientific">Folsomia candida</name>
    <name type="common">Springtail</name>
    <dbReference type="NCBI Taxonomy" id="158441"/>
    <lineage>
        <taxon>Eukaryota</taxon>
        <taxon>Metazoa</taxon>
        <taxon>Ecdysozoa</taxon>
        <taxon>Arthropoda</taxon>
        <taxon>Hexapoda</taxon>
        <taxon>Collembola</taxon>
        <taxon>Entomobryomorpha</taxon>
        <taxon>Isotomoidea</taxon>
        <taxon>Isotomidae</taxon>
        <taxon>Proisotominae</taxon>
        <taxon>Folsomia</taxon>
    </lineage>
</organism>
<dbReference type="Pfam" id="PF00656">
    <property type="entry name" value="Peptidase_C14"/>
    <property type="match status" value="1"/>
</dbReference>
<feature type="region of interest" description="Disordered" evidence="6">
    <location>
        <begin position="145"/>
        <end position="164"/>
    </location>
</feature>
<dbReference type="GO" id="GO:0004197">
    <property type="term" value="F:cysteine-type endopeptidase activity"/>
    <property type="evidence" value="ECO:0007669"/>
    <property type="project" value="InterPro"/>
</dbReference>
<dbReference type="InterPro" id="IPR029058">
    <property type="entry name" value="AB_hydrolase_fold"/>
</dbReference>
<evidence type="ECO:0000256" key="6">
    <source>
        <dbReference type="SAM" id="MobiDB-lite"/>
    </source>
</evidence>
<accession>A0A226D973</accession>
<evidence type="ECO:0000259" key="7">
    <source>
        <dbReference type="PROSITE" id="PS50208"/>
    </source>
</evidence>
<dbReference type="PROSITE" id="PS50208">
    <property type="entry name" value="CASPASE_P20"/>
    <property type="match status" value="1"/>
</dbReference>
<dbReference type="Gene3D" id="3.40.50.1820">
    <property type="entry name" value="alpha/beta hydrolase"/>
    <property type="match status" value="1"/>
</dbReference>
<dbReference type="InterPro" id="IPR011600">
    <property type="entry name" value="Pept_C14_caspase"/>
</dbReference>
<evidence type="ECO:0000256" key="3">
    <source>
        <dbReference type="ARBA" id="ARBA00010701"/>
    </source>
</evidence>
<dbReference type="EMBL" id="LNIX01000029">
    <property type="protein sequence ID" value="OXA41404.1"/>
    <property type="molecule type" value="Genomic_DNA"/>
</dbReference>
<evidence type="ECO:0000256" key="4">
    <source>
        <dbReference type="ARBA" id="ARBA00022525"/>
    </source>
</evidence>
<evidence type="ECO:0000313" key="9">
    <source>
        <dbReference type="Proteomes" id="UP000198287"/>
    </source>
</evidence>
<gene>
    <name evidence="8" type="ORF">Fcan01_23592</name>
</gene>
<dbReference type="AlphaFoldDB" id="A0A226D973"/>
<feature type="compositionally biased region" description="Gly residues" evidence="6">
    <location>
        <begin position="146"/>
        <end position="161"/>
    </location>
</feature>
<dbReference type="InterPro" id="IPR000734">
    <property type="entry name" value="TAG_lipase"/>
</dbReference>
<protein>
    <submittedName>
        <fullName evidence="8">Inactive pancreatic lipase-related protein 1</fullName>
    </submittedName>
</protein>
<keyword evidence="9" id="KW-1185">Reference proteome</keyword>
<dbReference type="InterPro" id="IPR029030">
    <property type="entry name" value="Caspase-like_dom_sf"/>
</dbReference>
<dbReference type="GO" id="GO:0016298">
    <property type="term" value="F:lipase activity"/>
    <property type="evidence" value="ECO:0007669"/>
    <property type="project" value="InterPro"/>
</dbReference>
<sequence>MASIYTTFVNQQHALIVHSPFVAISQCLNQVEEIIHQKSKAGQPIVNVCFIAKEELQIDENLRQYYWHGKNLIIISKTVKVMKTCEWNVSGVHGPHASSQPAENGKEWGDPGQNGEDGTDGENGGSVYFLVEDFHNLSLLRIKANGGNGGRGQPGGNGCNGKPGTDGFELTLKDLKEKFPSDKDYTFWKVRSELEIVEKQSPWVTFVPLGTKFIQGTTKQRLHMTFAQHFGIFRTHTYFLVKGSQGTLGGCGGLPGRGGVPGRCGLAGKVTEIKLGGIEKLRVQELQSIVEAKDGVNGLRGDLGSAGIRVRGKVGRDVGYVAWAGFPYKTVYYGPGYLKLDTCEDPNDPISPGVWCSETSEYVRIVEVPAIPDCNDYCNVYRDDKPPFLQSVPPILPRKEHYKLSTEEIIKAYLPLLSKESAASEKTQILKFNPSINVKPLYPKLPEKNLNDKGGMNNPGRPPLANFDCINPKALPVPKDISKIKPILKLKSDKYETPIDVLAVNVVAVVDELVKHIRCSFLADLKLFIITHGFRSNAKKTWVTSMQNEILKHHPTYIVILLDWSSGSGGFRYAKAAANCLEVGKQLGKLIVYIQEEFSKQKIATYVWGIGHSLGSHLMGAAGRYCRSQSRLIHRITGLDPAGVGFENFTEKMLCSEDASFVDVIHTDGYHDKEKPPQKISNATLAQFEDNAVVNLGPYGTMKPCGHADFYPNSGYCQPGHDTWRNYILDMGTHSHSRAHALFTATIANKGLFATNLRFEEAPEMKKSPPNVLKTSVKVEMGFHCEPSTRGWFYLETTEDNGFINDQIRENNSHVDGITRGDIRDVLRNMIKAQYVQHIGNARYALIINIVKYTNCDHAERNGAQNDSKDLKDLLESLEYKYEVTVTMPESTKKDVFQTLDKFLRAIKNEKRSIDGIFLAVMGHGSNDNIIASDGKEIDIFTEIIERFGNGNCHNLMGVPQIFVIQTCRGDRLDISPMRRQMFKSGTLAEEDKSIPTNTEKELWSNLPFAESQTLPEMSDSLIIFSSYRDTKSFRYEDGAWFIQLFIKAVKIAAANKRIEILSLLNGIVEHSKSKHHMVEDCRDGVSHTGENIIFLKQLPVIENVGFTKEFFFQLKKARN</sequence>
<dbReference type="Gene3D" id="3.40.50.1460">
    <property type="match status" value="1"/>
</dbReference>
<evidence type="ECO:0000256" key="2">
    <source>
        <dbReference type="ARBA" id="ARBA00010134"/>
    </source>
</evidence>
<feature type="domain" description="Caspase family p20" evidence="7">
    <location>
        <begin position="841"/>
        <end position="972"/>
    </location>
</feature>
<evidence type="ECO:0000256" key="1">
    <source>
        <dbReference type="ARBA" id="ARBA00004613"/>
    </source>
</evidence>
<feature type="region of interest" description="Disordered" evidence="6">
    <location>
        <begin position="93"/>
        <end position="122"/>
    </location>
</feature>
<dbReference type="InterPro" id="IPR013818">
    <property type="entry name" value="Lipase"/>
</dbReference>
<comment type="caution">
    <text evidence="8">The sequence shown here is derived from an EMBL/GenBank/DDBJ whole genome shotgun (WGS) entry which is preliminary data.</text>
</comment>
<dbReference type="PANTHER" id="PTHR11610">
    <property type="entry name" value="LIPASE"/>
    <property type="match status" value="1"/>
</dbReference>
<dbReference type="InterPro" id="IPR001309">
    <property type="entry name" value="Pept_C14_p20"/>
</dbReference>
<comment type="similarity">
    <text evidence="3 5">Belongs to the AB hydrolase superfamily. Lipase family.</text>
</comment>
<reference evidence="8 9" key="1">
    <citation type="submission" date="2015-12" db="EMBL/GenBank/DDBJ databases">
        <title>The genome of Folsomia candida.</title>
        <authorList>
            <person name="Faddeeva A."/>
            <person name="Derks M.F."/>
            <person name="Anvar Y."/>
            <person name="Smit S."/>
            <person name="Van Straalen N."/>
            <person name="Roelofs D."/>
        </authorList>
    </citation>
    <scope>NUCLEOTIDE SEQUENCE [LARGE SCALE GENOMIC DNA]</scope>
    <source>
        <strain evidence="8 9">VU population</strain>
        <tissue evidence="8">Whole body</tissue>
    </source>
</reference>
<dbReference type="GO" id="GO:0016042">
    <property type="term" value="P:lipid catabolic process"/>
    <property type="evidence" value="ECO:0007669"/>
    <property type="project" value="TreeGrafter"/>
</dbReference>
<evidence type="ECO:0000313" key="8">
    <source>
        <dbReference type="EMBL" id="OXA41404.1"/>
    </source>
</evidence>
<dbReference type="SUPFAM" id="SSF53474">
    <property type="entry name" value="alpha/beta-Hydrolases"/>
    <property type="match status" value="1"/>
</dbReference>
<dbReference type="GO" id="GO:0006508">
    <property type="term" value="P:proteolysis"/>
    <property type="evidence" value="ECO:0007669"/>
    <property type="project" value="InterPro"/>
</dbReference>
<dbReference type="SUPFAM" id="SSF52129">
    <property type="entry name" value="Caspase-like"/>
    <property type="match status" value="1"/>
</dbReference>
<dbReference type="PANTHER" id="PTHR11610:SF173">
    <property type="entry name" value="LIPASE DOMAIN-CONTAINING PROTEIN-RELATED"/>
    <property type="match status" value="1"/>
</dbReference>
<comment type="similarity">
    <text evidence="2">Belongs to the peptidase C14A family.</text>
</comment>
<dbReference type="SMART" id="SM00115">
    <property type="entry name" value="CASc"/>
    <property type="match status" value="1"/>
</dbReference>
<evidence type="ECO:0000256" key="5">
    <source>
        <dbReference type="RuleBase" id="RU004262"/>
    </source>
</evidence>
<comment type="subcellular location">
    <subcellularLocation>
        <location evidence="1">Secreted</location>
    </subcellularLocation>
</comment>
<dbReference type="Pfam" id="PF00151">
    <property type="entry name" value="Lipase"/>
    <property type="match status" value="1"/>
</dbReference>
<name>A0A226D973_FOLCA</name>
<keyword evidence="4" id="KW-0964">Secreted</keyword>
<dbReference type="InterPro" id="IPR015917">
    <property type="entry name" value="Pept_C14A"/>
</dbReference>
<dbReference type="GO" id="GO:0005615">
    <property type="term" value="C:extracellular space"/>
    <property type="evidence" value="ECO:0007669"/>
    <property type="project" value="TreeGrafter"/>
</dbReference>